<sequence length="55" mass="6374">MMAAYMTVRASDLPDKENTLSWIAQVASQVPKKENMLGGIHLYVLPTLLHRRKYW</sequence>
<dbReference type="InParanoid" id="A0A2K2DTE4"/>
<reference evidence="1" key="2">
    <citation type="submission" date="2017-06" db="EMBL/GenBank/DDBJ databases">
        <title>WGS assembly of Brachypodium distachyon.</title>
        <authorList>
            <consortium name="The International Brachypodium Initiative"/>
            <person name="Lucas S."/>
            <person name="Harmon-Smith M."/>
            <person name="Lail K."/>
            <person name="Tice H."/>
            <person name="Grimwood J."/>
            <person name="Bruce D."/>
            <person name="Barry K."/>
            <person name="Shu S."/>
            <person name="Lindquist E."/>
            <person name="Wang M."/>
            <person name="Pitluck S."/>
            <person name="Vogel J.P."/>
            <person name="Garvin D.F."/>
            <person name="Mockler T.C."/>
            <person name="Schmutz J."/>
            <person name="Rokhsar D."/>
            <person name="Bevan M.W."/>
        </authorList>
    </citation>
    <scope>NUCLEOTIDE SEQUENCE</scope>
    <source>
        <strain evidence="1">Bd21</strain>
    </source>
</reference>
<dbReference type="EMBL" id="CM000880">
    <property type="protein sequence ID" value="PNT77550.1"/>
    <property type="molecule type" value="Genomic_DNA"/>
</dbReference>
<organism evidence="1">
    <name type="scientific">Brachypodium distachyon</name>
    <name type="common">Purple false brome</name>
    <name type="synonym">Trachynia distachya</name>
    <dbReference type="NCBI Taxonomy" id="15368"/>
    <lineage>
        <taxon>Eukaryota</taxon>
        <taxon>Viridiplantae</taxon>
        <taxon>Streptophyta</taxon>
        <taxon>Embryophyta</taxon>
        <taxon>Tracheophyta</taxon>
        <taxon>Spermatophyta</taxon>
        <taxon>Magnoliopsida</taxon>
        <taxon>Liliopsida</taxon>
        <taxon>Poales</taxon>
        <taxon>Poaceae</taxon>
        <taxon>BOP clade</taxon>
        <taxon>Pooideae</taxon>
        <taxon>Stipodae</taxon>
        <taxon>Brachypodieae</taxon>
        <taxon>Brachypodium</taxon>
    </lineage>
</organism>
<reference evidence="1 2" key="1">
    <citation type="journal article" date="2010" name="Nature">
        <title>Genome sequencing and analysis of the model grass Brachypodium distachyon.</title>
        <authorList>
            <consortium name="International Brachypodium Initiative"/>
        </authorList>
    </citation>
    <scope>NUCLEOTIDE SEQUENCE [LARGE SCALE GENOMIC DNA]</scope>
    <source>
        <strain evidence="1 2">Bd21</strain>
    </source>
</reference>
<keyword evidence="3" id="KW-1185">Reference proteome</keyword>
<dbReference type="EnsemblPlants" id="PNT77550">
    <property type="protein sequence ID" value="PNT77550"/>
    <property type="gene ID" value="BRADI_1g64823v3"/>
</dbReference>
<dbReference type="Gramene" id="PNT77550">
    <property type="protein sequence ID" value="PNT77550"/>
    <property type="gene ID" value="BRADI_1g64823v3"/>
</dbReference>
<accession>A0A2K2DTE4</accession>
<evidence type="ECO:0000313" key="2">
    <source>
        <dbReference type="EnsemblPlants" id="PNT77550"/>
    </source>
</evidence>
<proteinExistence type="predicted"/>
<evidence type="ECO:0000313" key="3">
    <source>
        <dbReference type="Proteomes" id="UP000008810"/>
    </source>
</evidence>
<reference evidence="2" key="3">
    <citation type="submission" date="2018-08" db="UniProtKB">
        <authorList>
            <consortium name="EnsemblPlants"/>
        </authorList>
    </citation>
    <scope>IDENTIFICATION</scope>
    <source>
        <strain evidence="2">cv. Bd21</strain>
    </source>
</reference>
<gene>
    <name evidence="1" type="ORF">BRADI_1g64823v3</name>
</gene>
<name>A0A2K2DTE4_BRADI</name>
<dbReference type="Proteomes" id="UP000008810">
    <property type="component" value="Chromosome 1"/>
</dbReference>
<evidence type="ECO:0000313" key="1">
    <source>
        <dbReference type="EMBL" id="PNT77550.1"/>
    </source>
</evidence>
<dbReference type="AlphaFoldDB" id="A0A2K2DTE4"/>
<protein>
    <submittedName>
        <fullName evidence="1 2">Uncharacterized protein</fullName>
    </submittedName>
</protein>